<protein>
    <recommendedName>
        <fullName evidence="5">Lipase</fullName>
    </recommendedName>
</protein>
<feature type="compositionally biased region" description="Low complexity" evidence="1">
    <location>
        <begin position="47"/>
        <end position="126"/>
    </location>
</feature>
<reference evidence="3" key="1">
    <citation type="submission" date="2021-01" db="EMBL/GenBank/DDBJ databases">
        <title>Whole genome shotgun sequence of Actinoplanes siamensis NBRC 109076.</title>
        <authorList>
            <person name="Komaki H."/>
            <person name="Tamura T."/>
        </authorList>
    </citation>
    <scope>NUCLEOTIDE SEQUENCE</scope>
    <source>
        <strain evidence="3">NBRC 109076</strain>
    </source>
</reference>
<name>A0A919N949_9ACTN</name>
<keyword evidence="2" id="KW-0812">Transmembrane</keyword>
<dbReference type="PANTHER" id="PTHR37574:SF1">
    <property type="entry name" value="LIPASE B"/>
    <property type="match status" value="1"/>
</dbReference>
<feature type="transmembrane region" description="Helical" evidence="2">
    <location>
        <begin position="20"/>
        <end position="40"/>
    </location>
</feature>
<dbReference type="Proteomes" id="UP000629619">
    <property type="component" value="Unassembled WGS sequence"/>
</dbReference>
<keyword evidence="4" id="KW-1185">Reference proteome</keyword>
<dbReference type="GO" id="GO:0016042">
    <property type="term" value="P:lipid catabolic process"/>
    <property type="evidence" value="ECO:0007669"/>
    <property type="project" value="InterPro"/>
</dbReference>
<dbReference type="Pfam" id="PF01674">
    <property type="entry name" value="Lipase_2"/>
    <property type="match status" value="1"/>
</dbReference>
<dbReference type="InterPro" id="IPR029058">
    <property type="entry name" value="AB_hydrolase_fold"/>
</dbReference>
<dbReference type="EMBL" id="BOMW01000037">
    <property type="protein sequence ID" value="GIF06648.1"/>
    <property type="molecule type" value="Genomic_DNA"/>
</dbReference>
<organism evidence="3 4">
    <name type="scientific">Actinoplanes siamensis</name>
    <dbReference type="NCBI Taxonomy" id="1223317"/>
    <lineage>
        <taxon>Bacteria</taxon>
        <taxon>Bacillati</taxon>
        <taxon>Actinomycetota</taxon>
        <taxon>Actinomycetes</taxon>
        <taxon>Micromonosporales</taxon>
        <taxon>Micromonosporaceae</taxon>
        <taxon>Actinoplanes</taxon>
    </lineage>
</organism>
<dbReference type="GO" id="GO:0016787">
    <property type="term" value="F:hydrolase activity"/>
    <property type="evidence" value="ECO:0007669"/>
    <property type="project" value="InterPro"/>
</dbReference>
<keyword evidence="2" id="KW-1133">Transmembrane helix</keyword>
<dbReference type="InterPro" id="IPR002918">
    <property type="entry name" value="Lipase_EstA/Esterase_EstB"/>
</dbReference>
<gene>
    <name evidence="3" type="ORF">Asi03nite_41860</name>
</gene>
<evidence type="ECO:0000256" key="2">
    <source>
        <dbReference type="SAM" id="Phobius"/>
    </source>
</evidence>
<dbReference type="AlphaFoldDB" id="A0A919N949"/>
<keyword evidence="2" id="KW-0472">Membrane</keyword>
<evidence type="ECO:0008006" key="5">
    <source>
        <dbReference type="Google" id="ProtNLM"/>
    </source>
</evidence>
<evidence type="ECO:0000313" key="3">
    <source>
        <dbReference type="EMBL" id="GIF06648.1"/>
    </source>
</evidence>
<evidence type="ECO:0000313" key="4">
    <source>
        <dbReference type="Proteomes" id="UP000629619"/>
    </source>
</evidence>
<sequence>MTGGHRGRAQDRRPGNPRLAWLVSVDVTLPILLSAALLAVPVQAPAPHPGTTKKPPAAAATPTGAAPDATAGVPPAPAATGPSASAVAPAAATGPSATAVAPAAGTGAPVASSAPAAATRPSATAGKPAAKTSAPAGLHCTGDPAASARAGRTPVLLIHGTTSNAKANFSWNWDRAFDAEHRAHCDVDLPDSGNGDIQVAAERVVRGIRYLHRAAGARIDLLGHSQGGMIGRWALKYHPDTRAMVDDYVSLAASNHGTREFAVQCAAQTVCSAAYWQQRAGSAFLTALNEGPQTWPGVDYTQIYTRYDEIIVPYRLSALPAAPNVTNVAVQELCPLETVEHFGLAYDNAAWLLGIDAIRHPGPARLSRVSRATCGRPLMPAVNVFLFPSNSAAALAQSTRSMLTTPQLPDEPALRHP</sequence>
<dbReference type="PANTHER" id="PTHR37574">
    <property type="entry name" value="LIPASE B"/>
    <property type="match status" value="1"/>
</dbReference>
<comment type="caution">
    <text evidence="3">The sequence shown here is derived from an EMBL/GenBank/DDBJ whole genome shotgun (WGS) entry which is preliminary data.</text>
</comment>
<feature type="region of interest" description="Disordered" evidence="1">
    <location>
        <begin position="47"/>
        <end position="140"/>
    </location>
</feature>
<dbReference type="InterPro" id="IPR053228">
    <property type="entry name" value="Stereospecific_Lipase"/>
</dbReference>
<dbReference type="Gene3D" id="3.40.50.1820">
    <property type="entry name" value="alpha/beta hydrolase"/>
    <property type="match status" value="1"/>
</dbReference>
<dbReference type="SUPFAM" id="SSF53474">
    <property type="entry name" value="alpha/beta-Hydrolases"/>
    <property type="match status" value="1"/>
</dbReference>
<accession>A0A919N949</accession>
<proteinExistence type="predicted"/>
<evidence type="ECO:0000256" key="1">
    <source>
        <dbReference type="SAM" id="MobiDB-lite"/>
    </source>
</evidence>